<dbReference type="EMBL" id="PDUD01000019">
    <property type="protein sequence ID" value="PHN06004.1"/>
    <property type="molecule type" value="Genomic_DNA"/>
</dbReference>
<dbReference type="RefSeq" id="WP_099150597.1">
    <property type="nucleotide sequence ID" value="NZ_PDUD01000019.1"/>
</dbReference>
<dbReference type="OrthoDB" id="9799598at2"/>
<evidence type="ECO:0000313" key="2">
    <source>
        <dbReference type="Proteomes" id="UP000223913"/>
    </source>
</evidence>
<keyword evidence="2" id="KW-1185">Reference proteome</keyword>
<dbReference type="AlphaFoldDB" id="A0A2D0NBX3"/>
<accession>A0A2D0NBX3</accession>
<evidence type="ECO:0000313" key="1">
    <source>
        <dbReference type="EMBL" id="PHN06004.1"/>
    </source>
</evidence>
<dbReference type="SUPFAM" id="SSF109854">
    <property type="entry name" value="DinB/YfiT-like putative metalloenzymes"/>
    <property type="match status" value="1"/>
</dbReference>
<sequence length="166" mass="19861">MALTPIQQALKSQYHSALFTLEQTIRTCPPDLWTDPKYPNPYWQVAYHALHYAHLYLEQHLEDFQDWEKHREEHQWFSSEKMLTPYTPEELLEYCRFCREKVDRAMENLDLDHPESGFSWYQMPKLEHQIVNIRHIQHHAAQLTDRLRSGHGLGTPWIQGADKIPV</sequence>
<name>A0A2D0NBX3_FLAN2</name>
<proteinExistence type="predicted"/>
<reference evidence="1 2" key="1">
    <citation type="submission" date="2017-10" db="EMBL/GenBank/DDBJ databases">
        <title>The draft genome sequence of Lewinella nigricans NBRC 102662.</title>
        <authorList>
            <person name="Wang K."/>
        </authorList>
    </citation>
    <scope>NUCLEOTIDE SEQUENCE [LARGE SCALE GENOMIC DNA]</scope>
    <source>
        <strain evidence="1 2">NBRC 102662</strain>
    </source>
</reference>
<organism evidence="1 2">
    <name type="scientific">Flavilitoribacter nigricans (strain ATCC 23147 / DSM 23189 / NBRC 102662 / NCIMB 1420 / SS-2)</name>
    <name type="common">Lewinella nigricans</name>
    <dbReference type="NCBI Taxonomy" id="1122177"/>
    <lineage>
        <taxon>Bacteria</taxon>
        <taxon>Pseudomonadati</taxon>
        <taxon>Bacteroidota</taxon>
        <taxon>Saprospiria</taxon>
        <taxon>Saprospirales</taxon>
        <taxon>Lewinellaceae</taxon>
        <taxon>Flavilitoribacter</taxon>
    </lineage>
</organism>
<protein>
    <submittedName>
        <fullName evidence="1">Uncharacterized protein</fullName>
    </submittedName>
</protein>
<dbReference type="Proteomes" id="UP000223913">
    <property type="component" value="Unassembled WGS sequence"/>
</dbReference>
<dbReference type="InterPro" id="IPR034660">
    <property type="entry name" value="DinB/YfiT-like"/>
</dbReference>
<gene>
    <name evidence="1" type="ORF">CRP01_13625</name>
</gene>
<comment type="caution">
    <text evidence="1">The sequence shown here is derived from an EMBL/GenBank/DDBJ whole genome shotgun (WGS) entry which is preliminary data.</text>
</comment>